<dbReference type="SUPFAM" id="SSF57850">
    <property type="entry name" value="RING/U-box"/>
    <property type="match status" value="1"/>
</dbReference>
<evidence type="ECO:0000256" key="2">
    <source>
        <dbReference type="ARBA" id="ARBA00004322"/>
    </source>
</evidence>
<dbReference type="EnsemblMetazoa" id="XM_019996278.1">
    <property type="protein sequence ID" value="XP_019851837.1"/>
    <property type="gene ID" value="LOC100641126"/>
</dbReference>
<keyword evidence="7" id="KW-0853">WD repeat</keyword>
<evidence type="ECO:0000256" key="11">
    <source>
        <dbReference type="ARBA" id="ARBA00022771"/>
    </source>
</evidence>
<comment type="subcellular location">
    <subcellularLocation>
        <location evidence="3">Cytoplasm</location>
    </subcellularLocation>
    <subcellularLocation>
        <location evidence="2">Nucleus</location>
        <location evidence="2">PML body</location>
    </subcellularLocation>
</comment>
<dbReference type="Gene3D" id="2.130.10.10">
    <property type="entry name" value="YVTN repeat-like/Quinoprotein amine dehydrogenase"/>
    <property type="match status" value="1"/>
</dbReference>
<comment type="catalytic activity">
    <reaction evidence="1">
        <text>S-ubiquitinyl-[E2 ubiquitin-conjugating enzyme]-L-cysteine + [acceptor protein]-L-lysine = [E2 ubiquitin-conjugating enzyme]-L-cysteine + N(6)-ubiquitinyl-[acceptor protein]-L-lysine.</text>
        <dbReference type="EC" id="2.3.2.27"/>
    </reaction>
</comment>
<feature type="region of interest" description="Disordered" evidence="18">
    <location>
        <begin position="61"/>
        <end position="93"/>
    </location>
</feature>
<dbReference type="Gene3D" id="3.30.40.10">
    <property type="entry name" value="Zinc/RING finger domain, C3HC4 (zinc finger)"/>
    <property type="match status" value="1"/>
</dbReference>
<dbReference type="SMART" id="SM00184">
    <property type="entry name" value="RING"/>
    <property type="match status" value="1"/>
</dbReference>
<dbReference type="GO" id="GO:0016567">
    <property type="term" value="P:protein ubiquitination"/>
    <property type="evidence" value="ECO:0007669"/>
    <property type="project" value="InterPro"/>
</dbReference>
<keyword evidence="9" id="KW-0677">Repeat</keyword>
<reference evidence="21" key="1">
    <citation type="journal article" date="2010" name="Nature">
        <title>The Amphimedon queenslandica genome and the evolution of animal complexity.</title>
        <authorList>
            <person name="Srivastava M."/>
            <person name="Simakov O."/>
            <person name="Chapman J."/>
            <person name="Fahey B."/>
            <person name="Gauthier M.E."/>
            <person name="Mitros T."/>
            <person name="Richards G.S."/>
            <person name="Conaco C."/>
            <person name="Dacre M."/>
            <person name="Hellsten U."/>
            <person name="Larroux C."/>
            <person name="Putnam N.H."/>
            <person name="Stanke M."/>
            <person name="Adamska M."/>
            <person name="Darling A."/>
            <person name="Degnan S.M."/>
            <person name="Oakley T.H."/>
            <person name="Plachetzki D.C."/>
            <person name="Zhai Y."/>
            <person name="Adamski M."/>
            <person name="Calcino A."/>
            <person name="Cummins S.F."/>
            <person name="Goodstein D.M."/>
            <person name="Harris C."/>
            <person name="Jackson D.J."/>
            <person name="Leys S.P."/>
            <person name="Shu S."/>
            <person name="Woodcroft B.J."/>
            <person name="Vervoort M."/>
            <person name="Kosik K.S."/>
            <person name="Manning G."/>
            <person name="Degnan B.M."/>
            <person name="Rokhsar D.S."/>
        </authorList>
    </citation>
    <scope>NUCLEOTIDE SEQUENCE [LARGE SCALE GENOMIC DNA]</scope>
</reference>
<dbReference type="GO" id="GO:0008270">
    <property type="term" value="F:zinc ion binding"/>
    <property type="evidence" value="ECO:0007669"/>
    <property type="project" value="UniProtKB-KW"/>
</dbReference>
<evidence type="ECO:0000313" key="21">
    <source>
        <dbReference type="Proteomes" id="UP000007879"/>
    </source>
</evidence>
<feature type="compositionally biased region" description="Acidic residues" evidence="18">
    <location>
        <begin position="12"/>
        <end position="35"/>
    </location>
</feature>
<evidence type="ECO:0000256" key="16">
    <source>
        <dbReference type="PROSITE-ProRule" id="PRU00175"/>
    </source>
</evidence>
<feature type="coiled-coil region" evidence="17">
    <location>
        <begin position="194"/>
        <end position="221"/>
    </location>
</feature>
<evidence type="ECO:0000256" key="6">
    <source>
        <dbReference type="ARBA" id="ARBA00022490"/>
    </source>
</evidence>
<dbReference type="InterPro" id="IPR013083">
    <property type="entry name" value="Znf_RING/FYVE/PHD"/>
</dbReference>
<dbReference type="InParanoid" id="A0A1X7UX47"/>
<keyword evidence="8" id="KW-0808">Transferase</keyword>
<dbReference type="EC" id="2.3.2.27" evidence="5"/>
<feature type="region of interest" description="Disordered" evidence="18">
    <location>
        <begin position="1"/>
        <end position="45"/>
    </location>
</feature>
<dbReference type="InterPro" id="IPR001680">
    <property type="entry name" value="WD40_rpt"/>
</dbReference>
<dbReference type="SUPFAM" id="SSF50978">
    <property type="entry name" value="WD40 repeat-like"/>
    <property type="match status" value="1"/>
</dbReference>
<evidence type="ECO:0000256" key="18">
    <source>
        <dbReference type="SAM" id="MobiDB-lite"/>
    </source>
</evidence>
<proteinExistence type="predicted"/>
<dbReference type="InterPro" id="IPR001841">
    <property type="entry name" value="Znf_RING"/>
</dbReference>
<dbReference type="InterPro" id="IPR036322">
    <property type="entry name" value="WD40_repeat_dom_sf"/>
</dbReference>
<evidence type="ECO:0000256" key="12">
    <source>
        <dbReference type="ARBA" id="ARBA00022786"/>
    </source>
</evidence>
<dbReference type="GO" id="GO:0005634">
    <property type="term" value="C:nucleus"/>
    <property type="evidence" value="ECO:0007669"/>
    <property type="project" value="InterPro"/>
</dbReference>
<evidence type="ECO:0000256" key="9">
    <source>
        <dbReference type="ARBA" id="ARBA00022737"/>
    </source>
</evidence>
<dbReference type="GO" id="GO:0005737">
    <property type="term" value="C:cytoplasm"/>
    <property type="evidence" value="ECO:0007669"/>
    <property type="project" value="UniProtKB-SubCell"/>
</dbReference>
<keyword evidence="14" id="KW-0234">DNA repair</keyword>
<sequence length="582" mass="65195">MEEEQRETQADMQEEEREEEEEDVIEIQSEEEEEENIHRSHDVPVLPNLALEAIERLRENPPLDEDSLCDDFQPTRKKRKQNQKKDMSMSDENEGQTCSICFEGWSNSGNHRIASLRCGHLFGYICIEKWLKGQGERCPQCNAKAKKGDIRIIYTKSISAIDTTERDRALMELEEEKLARIAAQKSEGQALIQYQLAKAECERVKEELRACKQQLEQYRGRGIVSEPALTNTPEACQGIFQPYKVIPISSTGGARVLGLQDSSMLVVSRPSSNSLFPGFGLTKISLLDDMRSREFVRIHDKCIRDVQFSPQGGNQLVLTTGLDKTLQLTSLQSNIVVQKYSLPAPGWSCCWDTDESNYFMCGLANGSLYQYDLRRTDSYLSEIKSTTSSSSSVPITALTYVPFSRSSSLSCSGILAGTLDGGLFWEKPSASESYKLHPFSYLSGNCTSISFEPVTRHCMASFRPSKRLPASRHIVCQLKNTPLTEPISCQVVHSFNGGTTNRVLSRSLLFQRPGTVGQLLVAYGNESLNKTCLCDVGSAAAIQNLSTDREPCLDIVSITHPNERDALLALLTEHKLHLYQWT</sequence>
<dbReference type="PANTHER" id="PTHR16047">
    <property type="entry name" value="RFWD3 PROTEIN"/>
    <property type="match status" value="1"/>
</dbReference>
<evidence type="ECO:0000313" key="20">
    <source>
        <dbReference type="EnsemblMetazoa" id="Aqu2.1.32261_001"/>
    </source>
</evidence>
<dbReference type="Proteomes" id="UP000007879">
    <property type="component" value="Unassembled WGS sequence"/>
</dbReference>
<dbReference type="Pfam" id="PF13639">
    <property type="entry name" value="zf-RING_2"/>
    <property type="match status" value="1"/>
</dbReference>
<evidence type="ECO:0000256" key="5">
    <source>
        <dbReference type="ARBA" id="ARBA00012483"/>
    </source>
</evidence>
<dbReference type="SMART" id="SM00320">
    <property type="entry name" value="WD40"/>
    <property type="match status" value="2"/>
</dbReference>
<evidence type="ECO:0000256" key="7">
    <source>
        <dbReference type="ARBA" id="ARBA00022574"/>
    </source>
</evidence>
<dbReference type="EnsemblMetazoa" id="Aqu2.1.32261_001">
    <property type="protein sequence ID" value="Aqu2.1.32261_001"/>
    <property type="gene ID" value="Aqu2.1.32261"/>
</dbReference>
<organism evidence="20">
    <name type="scientific">Amphimedon queenslandica</name>
    <name type="common">Sponge</name>
    <dbReference type="NCBI Taxonomy" id="400682"/>
    <lineage>
        <taxon>Eukaryota</taxon>
        <taxon>Metazoa</taxon>
        <taxon>Porifera</taxon>
        <taxon>Demospongiae</taxon>
        <taxon>Heteroscleromorpha</taxon>
        <taxon>Haplosclerida</taxon>
        <taxon>Niphatidae</taxon>
        <taxon>Amphimedon</taxon>
    </lineage>
</organism>
<dbReference type="PANTHER" id="PTHR16047:SF7">
    <property type="entry name" value="E3 UBIQUITIN-PROTEIN LIGASE RFWD3"/>
    <property type="match status" value="1"/>
</dbReference>
<keyword evidence="21" id="KW-1185">Reference proteome</keyword>
<keyword evidence="11 16" id="KW-0863">Zinc-finger</keyword>
<dbReference type="STRING" id="400682.A0A1X7UX47"/>
<dbReference type="GO" id="GO:0061630">
    <property type="term" value="F:ubiquitin protein ligase activity"/>
    <property type="evidence" value="ECO:0007669"/>
    <property type="project" value="UniProtKB-EC"/>
</dbReference>
<gene>
    <name evidence="20" type="primary">100641126</name>
</gene>
<comment type="pathway">
    <text evidence="4">Protein modification; protein ubiquitination.</text>
</comment>
<keyword evidence="13" id="KW-0862">Zinc</keyword>
<feature type="domain" description="RING-type" evidence="19">
    <location>
        <begin position="98"/>
        <end position="142"/>
    </location>
</feature>
<protein>
    <recommendedName>
        <fullName evidence="5">RING-type E3 ubiquitin transferase</fullName>
        <ecNumber evidence="5">2.3.2.27</ecNumber>
    </recommendedName>
</protein>
<dbReference type="OrthoDB" id="5600418at2759"/>
<evidence type="ECO:0000256" key="3">
    <source>
        <dbReference type="ARBA" id="ARBA00004496"/>
    </source>
</evidence>
<evidence type="ECO:0000259" key="19">
    <source>
        <dbReference type="PROSITE" id="PS50089"/>
    </source>
</evidence>
<dbReference type="PROSITE" id="PS50089">
    <property type="entry name" value="ZF_RING_2"/>
    <property type="match status" value="1"/>
</dbReference>
<evidence type="ECO:0000256" key="8">
    <source>
        <dbReference type="ARBA" id="ARBA00022679"/>
    </source>
</evidence>
<dbReference type="CDD" id="cd16450">
    <property type="entry name" value="mRING-C3HGC3_RFWD3"/>
    <property type="match status" value="1"/>
</dbReference>
<keyword evidence="10" id="KW-0227">DNA damage</keyword>
<evidence type="ECO:0000256" key="17">
    <source>
        <dbReference type="SAM" id="Coils"/>
    </source>
</evidence>
<evidence type="ECO:0000256" key="13">
    <source>
        <dbReference type="ARBA" id="ARBA00022833"/>
    </source>
</evidence>
<dbReference type="KEGG" id="aqu:100641126"/>
<evidence type="ECO:0000256" key="1">
    <source>
        <dbReference type="ARBA" id="ARBA00000900"/>
    </source>
</evidence>
<keyword evidence="15" id="KW-0539">Nucleus</keyword>
<evidence type="ECO:0000256" key="14">
    <source>
        <dbReference type="ARBA" id="ARBA00023204"/>
    </source>
</evidence>
<dbReference type="AlphaFoldDB" id="A0A1X7UX47"/>
<evidence type="ECO:0000256" key="10">
    <source>
        <dbReference type="ARBA" id="ARBA00022763"/>
    </source>
</evidence>
<keyword evidence="17" id="KW-0175">Coiled coil</keyword>
<dbReference type="InterPro" id="IPR037381">
    <property type="entry name" value="RFWD3"/>
</dbReference>
<dbReference type="eggNOG" id="KOG1645">
    <property type="taxonomic scope" value="Eukaryota"/>
</dbReference>
<accession>A0A1X7UX47</accession>
<keyword evidence="11 16" id="KW-0479">Metal-binding</keyword>
<name>A0A1X7UX47_AMPQE</name>
<dbReference type="Pfam" id="PF23419">
    <property type="entry name" value="WD40_RFWD3"/>
    <property type="match status" value="1"/>
</dbReference>
<evidence type="ECO:0000256" key="4">
    <source>
        <dbReference type="ARBA" id="ARBA00004906"/>
    </source>
</evidence>
<keyword evidence="6" id="KW-0963">Cytoplasm</keyword>
<dbReference type="InterPro" id="IPR056527">
    <property type="entry name" value="WD40_RFWD3"/>
</dbReference>
<keyword evidence="12" id="KW-0833">Ubl conjugation pathway</keyword>
<dbReference type="InterPro" id="IPR015943">
    <property type="entry name" value="WD40/YVTN_repeat-like_dom_sf"/>
</dbReference>
<evidence type="ECO:0000256" key="15">
    <source>
        <dbReference type="ARBA" id="ARBA00023242"/>
    </source>
</evidence>
<dbReference type="GO" id="GO:0036297">
    <property type="term" value="P:interstrand cross-link repair"/>
    <property type="evidence" value="ECO:0007669"/>
    <property type="project" value="InterPro"/>
</dbReference>
<reference evidence="20" key="2">
    <citation type="submission" date="2017-05" db="UniProtKB">
        <authorList>
            <consortium name="EnsemblMetazoa"/>
        </authorList>
    </citation>
    <scope>IDENTIFICATION</scope>
</reference>